<protein>
    <recommendedName>
        <fullName evidence="7">Glucose receptor Git3-like N-terminal domain-containing protein</fullName>
    </recommendedName>
</protein>
<dbReference type="GeneID" id="42055008"/>
<dbReference type="Pfam" id="PF11710">
    <property type="entry name" value="Git3"/>
    <property type="match status" value="1"/>
</dbReference>
<dbReference type="Gene3D" id="1.20.1070.10">
    <property type="entry name" value="Rhodopsin 7-helix transmembrane proteins"/>
    <property type="match status" value="1"/>
</dbReference>
<sequence length="440" mass="49518">MAFDIHVAISSVTLAGSVMSFFATTCVLISFAIYYHHIRTFRQMLILELMFFALEFANNLNNSVSGIWHLKNGELSIGRLCTVNGFIGQLSAQGVDLSILAIAVVTLFTVTRRIYMPSVSMTKRICICLSISILPLITSIIPTSMGDMQPVGGNWCWIAINRPDLRYTMAHGWRIFGIFSTIAIYIYIWLYLRRRLEPKPRRARQLRCEARSSNKIASLPLKSPRRSGFQPMGGEVIELDPLEREQPSTAATNPKMFCEECQPPPSPPDTRFKEINIELGERPPAGSTKTKGGAMRHRPTASKSGADPTTPEDPSCLYPEPSQARQSQQSQLSVLQTNASEFHMRPDADKVELEIKRMLLLNAYPFMYVLLWMPGLINRLMEASGNPNSKTINVALQAPTQFIGLANALTYGFNHYLRDRLNDLYLRPMIARVKDQIRLS</sequence>
<keyword evidence="4 6" id="KW-0472">Membrane</keyword>
<feature type="transmembrane region" description="Helical" evidence="6">
    <location>
        <begin position="122"/>
        <end position="141"/>
    </location>
</feature>
<evidence type="ECO:0000256" key="4">
    <source>
        <dbReference type="ARBA" id="ARBA00023136"/>
    </source>
</evidence>
<evidence type="ECO:0000256" key="3">
    <source>
        <dbReference type="ARBA" id="ARBA00022989"/>
    </source>
</evidence>
<dbReference type="GO" id="GO:0007189">
    <property type="term" value="P:adenylate cyclase-activating G protein-coupled receptor signaling pathway"/>
    <property type="evidence" value="ECO:0007669"/>
    <property type="project" value="TreeGrafter"/>
</dbReference>
<evidence type="ECO:0000313" key="9">
    <source>
        <dbReference type="Proteomes" id="UP000183971"/>
    </source>
</evidence>
<feature type="compositionally biased region" description="Low complexity" evidence="5">
    <location>
        <begin position="322"/>
        <end position="334"/>
    </location>
</feature>
<feature type="transmembrane region" description="Helical" evidence="6">
    <location>
        <begin position="90"/>
        <end position="110"/>
    </location>
</feature>
<keyword evidence="9" id="KW-1185">Reference proteome</keyword>
<comment type="caution">
    <text evidence="8">The sequence shown here is derived from an EMBL/GenBank/DDBJ whole genome shotgun (WGS) entry which is preliminary data.</text>
</comment>
<accession>A0A1L7VQX3</accession>
<dbReference type="PANTHER" id="PTHR23112">
    <property type="entry name" value="G PROTEIN-COUPLED RECEPTOR 157-RELATED"/>
    <property type="match status" value="1"/>
</dbReference>
<dbReference type="VEuPathDB" id="FungiDB:FPRO_10136"/>
<proteinExistence type="predicted"/>
<evidence type="ECO:0000259" key="7">
    <source>
        <dbReference type="Pfam" id="PF11710"/>
    </source>
</evidence>
<keyword evidence="3 6" id="KW-1133">Transmembrane helix</keyword>
<dbReference type="PANTHER" id="PTHR23112:SF37">
    <property type="entry name" value="G PROTEIN-COUPLED RECEPTOR GPR1"/>
    <property type="match status" value="1"/>
</dbReference>
<keyword evidence="2 6" id="KW-0812">Transmembrane</keyword>
<dbReference type="Proteomes" id="UP000183971">
    <property type="component" value="Unassembled WGS sequence"/>
</dbReference>
<feature type="transmembrane region" description="Helical" evidence="6">
    <location>
        <begin position="173"/>
        <end position="192"/>
    </location>
</feature>
<reference evidence="9" key="1">
    <citation type="journal article" date="2016" name="Genome Biol. Evol.">
        <title>Comparative 'omics' of the Fusarium fujikuroi species complex highlights differences in genetic potential and metabolite synthesis.</title>
        <authorList>
            <person name="Niehaus E.-M."/>
            <person name="Muensterkoetter M."/>
            <person name="Proctor R.H."/>
            <person name="Brown D.W."/>
            <person name="Sharon A."/>
            <person name="Idan Y."/>
            <person name="Oren-Young L."/>
            <person name="Sieber C.M."/>
            <person name="Novak O."/>
            <person name="Pencik A."/>
            <person name="Tarkowska D."/>
            <person name="Hromadova K."/>
            <person name="Freeman S."/>
            <person name="Maymon M."/>
            <person name="Elazar M."/>
            <person name="Youssef S.A."/>
            <person name="El-Shabrawy E.S.M."/>
            <person name="Shalaby A.B.A."/>
            <person name="Houterman P."/>
            <person name="Brock N.L."/>
            <person name="Burkhardt I."/>
            <person name="Tsavkelova E.A."/>
            <person name="Dickschat J.S."/>
            <person name="Galuszka P."/>
            <person name="Gueldener U."/>
            <person name="Tudzynski B."/>
        </authorList>
    </citation>
    <scope>NUCLEOTIDE SEQUENCE [LARGE SCALE GENOMIC DNA]</scope>
    <source>
        <strain evidence="9">ET1</strain>
    </source>
</reference>
<dbReference type="AlphaFoldDB" id="A0A1L7VQX3"/>
<comment type="subcellular location">
    <subcellularLocation>
        <location evidence="1">Membrane</location>
        <topology evidence="1">Multi-pass membrane protein</topology>
    </subcellularLocation>
</comment>
<dbReference type="SUPFAM" id="SSF81321">
    <property type="entry name" value="Family A G protein-coupled receptor-like"/>
    <property type="match status" value="1"/>
</dbReference>
<dbReference type="GO" id="GO:0005886">
    <property type="term" value="C:plasma membrane"/>
    <property type="evidence" value="ECO:0007669"/>
    <property type="project" value="TreeGrafter"/>
</dbReference>
<evidence type="ECO:0000256" key="6">
    <source>
        <dbReference type="SAM" id="Phobius"/>
    </source>
</evidence>
<feature type="transmembrane region" description="Helical" evidence="6">
    <location>
        <begin position="12"/>
        <end position="34"/>
    </location>
</feature>
<dbReference type="InterPro" id="IPR023041">
    <property type="entry name" value="Glucose_rcpt_Git3-like_N"/>
</dbReference>
<evidence type="ECO:0000256" key="2">
    <source>
        <dbReference type="ARBA" id="ARBA00022692"/>
    </source>
</evidence>
<organism evidence="8 9">
    <name type="scientific">Fusarium proliferatum (strain ET1)</name>
    <name type="common">Orchid endophyte fungus</name>
    <dbReference type="NCBI Taxonomy" id="1227346"/>
    <lineage>
        <taxon>Eukaryota</taxon>
        <taxon>Fungi</taxon>
        <taxon>Dikarya</taxon>
        <taxon>Ascomycota</taxon>
        <taxon>Pezizomycotina</taxon>
        <taxon>Sordariomycetes</taxon>
        <taxon>Hypocreomycetidae</taxon>
        <taxon>Hypocreales</taxon>
        <taxon>Nectriaceae</taxon>
        <taxon>Fusarium</taxon>
        <taxon>Fusarium fujikuroi species complex</taxon>
    </lineage>
</organism>
<dbReference type="GO" id="GO:0004930">
    <property type="term" value="F:G protein-coupled receptor activity"/>
    <property type="evidence" value="ECO:0007669"/>
    <property type="project" value="TreeGrafter"/>
</dbReference>
<gene>
    <name evidence="8" type="ORF">FPRO_10136</name>
</gene>
<feature type="domain" description="Glucose receptor Git3-like N-terminal" evidence="7">
    <location>
        <begin position="11"/>
        <end position="196"/>
    </location>
</feature>
<evidence type="ECO:0000256" key="1">
    <source>
        <dbReference type="ARBA" id="ARBA00004141"/>
    </source>
</evidence>
<dbReference type="RefSeq" id="XP_031083424.1">
    <property type="nucleotide sequence ID" value="XM_031233604.1"/>
</dbReference>
<evidence type="ECO:0000256" key="5">
    <source>
        <dbReference type="SAM" id="MobiDB-lite"/>
    </source>
</evidence>
<feature type="compositionally biased region" description="Basic and acidic residues" evidence="5">
    <location>
        <begin position="270"/>
        <end position="281"/>
    </location>
</feature>
<feature type="region of interest" description="Disordered" evidence="5">
    <location>
        <begin position="247"/>
        <end position="334"/>
    </location>
</feature>
<feature type="transmembrane region" description="Helical" evidence="6">
    <location>
        <begin position="359"/>
        <end position="377"/>
    </location>
</feature>
<evidence type="ECO:0000313" key="8">
    <source>
        <dbReference type="EMBL" id="CZR42833.1"/>
    </source>
</evidence>
<name>A0A1L7VQX3_FUSPR</name>
<dbReference type="EMBL" id="FJOF01000006">
    <property type="protein sequence ID" value="CZR42833.1"/>
    <property type="molecule type" value="Genomic_DNA"/>
</dbReference>